<gene>
    <name evidence="4" type="primary">rplQ</name>
    <name evidence="6" type="ORF">DFR34_10579</name>
</gene>
<dbReference type="InterPro" id="IPR000456">
    <property type="entry name" value="Ribosomal_bL17"/>
</dbReference>
<name>A0A318KQB0_9NEIS</name>
<dbReference type="Pfam" id="PF01196">
    <property type="entry name" value="Ribosomal_L17"/>
    <property type="match status" value="1"/>
</dbReference>
<dbReference type="EMBL" id="QJKI01000005">
    <property type="protein sequence ID" value="PXX79880.1"/>
    <property type="molecule type" value="Genomic_DNA"/>
</dbReference>
<keyword evidence="3 4" id="KW-0687">Ribonucleoprotein</keyword>
<proteinExistence type="inferred from homology"/>
<dbReference type="InterPro" id="IPR036373">
    <property type="entry name" value="Ribosomal_bL17_sf"/>
</dbReference>
<comment type="similarity">
    <text evidence="1 4 5">Belongs to the bacterial ribosomal protein bL17 family.</text>
</comment>
<protein>
    <recommendedName>
        <fullName evidence="4">Large ribosomal subunit protein bL17</fullName>
    </recommendedName>
</protein>
<comment type="subunit">
    <text evidence="4">Part of the 50S ribosomal subunit. Contacts protein L32.</text>
</comment>
<evidence type="ECO:0000256" key="3">
    <source>
        <dbReference type="ARBA" id="ARBA00023274"/>
    </source>
</evidence>
<dbReference type="Proteomes" id="UP000247555">
    <property type="component" value="Unassembled WGS sequence"/>
</dbReference>
<dbReference type="GO" id="GO:0006412">
    <property type="term" value="P:translation"/>
    <property type="evidence" value="ECO:0007669"/>
    <property type="project" value="UniProtKB-UniRule"/>
</dbReference>
<dbReference type="NCBIfam" id="TIGR00059">
    <property type="entry name" value="L17"/>
    <property type="match status" value="1"/>
</dbReference>
<accession>A0A318KQB0</accession>
<dbReference type="GO" id="GO:0022625">
    <property type="term" value="C:cytosolic large ribosomal subunit"/>
    <property type="evidence" value="ECO:0007669"/>
    <property type="project" value="TreeGrafter"/>
</dbReference>
<dbReference type="PANTHER" id="PTHR14413:SF16">
    <property type="entry name" value="LARGE RIBOSOMAL SUBUNIT PROTEIN BL17M"/>
    <property type="match status" value="1"/>
</dbReference>
<dbReference type="GO" id="GO:0003735">
    <property type="term" value="F:structural constituent of ribosome"/>
    <property type="evidence" value="ECO:0007669"/>
    <property type="project" value="InterPro"/>
</dbReference>
<dbReference type="AlphaFoldDB" id="A0A318KQB0"/>
<dbReference type="HAMAP" id="MF_01368">
    <property type="entry name" value="Ribosomal_bL17"/>
    <property type="match status" value="1"/>
</dbReference>
<keyword evidence="2 4" id="KW-0689">Ribosomal protein</keyword>
<dbReference type="Gene3D" id="3.90.1030.10">
    <property type="entry name" value="Ribosomal protein L17"/>
    <property type="match status" value="1"/>
</dbReference>
<dbReference type="PANTHER" id="PTHR14413">
    <property type="entry name" value="RIBOSOMAL PROTEIN L17"/>
    <property type="match status" value="1"/>
</dbReference>
<evidence type="ECO:0000313" key="7">
    <source>
        <dbReference type="Proteomes" id="UP000247555"/>
    </source>
</evidence>
<dbReference type="InterPro" id="IPR047859">
    <property type="entry name" value="Ribosomal_bL17_CS"/>
</dbReference>
<comment type="caution">
    <text evidence="6">The sequence shown here is derived from an EMBL/GenBank/DDBJ whole genome shotgun (WGS) entry which is preliminary data.</text>
</comment>
<evidence type="ECO:0000256" key="2">
    <source>
        <dbReference type="ARBA" id="ARBA00022980"/>
    </source>
</evidence>
<dbReference type="PROSITE" id="PS01167">
    <property type="entry name" value="RIBOSOMAL_L17"/>
    <property type="match status" value="1"/>
</dbReference>
<dbReference type="FunFam" id="3.90.1030.10:FF:000001">
    <property type="entry name" value="50S ribosomal protein L17"/>
    <property type="match status" value="1"/>
</dbReference>
<dbReference type="SUPFAM" id="SSF64263">
    <property type="entry name" value="Prokaryotic ribosomal protein L17"/>
    <property type="match status" value="1"/>
</dbReference>
<dbReference type="OrthoDB" id="9809073at2"/>
<evidence type="ECO:0000256" key="5">
    <source>
        <dbReference type="RuleBase" id="RU000660"/>
    </source>
</evidence>
<sequence>MRHRLSNRKLNRTTSHRLAMLRNMANSLLRHEAIVTTLPKAKELRRVAEPLITLGKKPSLANRRLAFDRTRDRQIVVKLFDVLGPRYATRNGGYLRILKCGFRKGDNAPLALVELVDRPDVEAVELADEAEA</sequence>
<dbReference type="RefSeq" id="WP_110390179.1">
    <property type="nucleotide sequence ID" value="NZ_CALCOA010000003.1"/>
</dbReference>
<evidence type="ECO:0000256" key="4">
    <source>
        <dbReference type="HAMAP-Rule" id="MF_01368"/>
    </source>
</evidence>
<keyword evidence="7" id="KW-1185">Reference proteome</keyword>
<evidence type="ECO:0000256" key="1">
    <source>
        <dbReference type="ARBA" id="ARBA00008777"/>
    </source>
</evidence>
<organism evidence="6 7">
    <name type="scientific">Rivihabitans pingtungensis</name>
    <dbReference type="NCBI Taxonomy" id="1054498"/>
    <lineage>
        <taxon>Bacteria</taxon>
        <taxon>Pseudomonadati</taxon>
        <taxon>Pseudomonadota</taxon>
        <taxon>Betaproteobacteria</taxon>
        <taxon>Neisseriales</taxon>
        <taxon>Aquaspirillaceae</taxon>
        <taxon>Rivihabitans</taxon>
    </lineage>
</organism>
<evidence type="ECO:0000313" key="6">
    <source>
        <dbReference type="EMBL" id="PXX79880.1"/>
    </source>
</evidence>
<reference evidence="6 7" key="1">
    <citation type="submission" date="2018-05" db="EMBL/GenBank/DDBJ databases">
        <title>Genomic Encyclopedia of Type Strains, Phase IV (KMG-IV): sequencing the most valuable type-strain genomes for metagenomic binning, comparative biology and taxonomic classification.</title>
        <authorList>
            <person name="Goeker M."/>
        </authorList>
    </citation>
    <scope>NUCLEOTIDE SEQUENCE [LARGE SCALE GENOMIC DNA]</scope>
    <source>
        <strain evidence="6 7">DSM 29661</strain>
    </source>
</reference>